<evidence type="ECO:0000313" key="2">
    <source>
        <dbReference type="Proteomes" id="UP000789366"/>
    </source>
</evidence>
<reference evidence="1" key="1">
    <citation type="submission" date="2021-06" db="EMBL/GenBank/DDBJ databases">
        <authorList>
            <person name="Kallberg Y."/>
            <person name="Tangrot J."/>
            <person name="Rosling A."/>
        </authorList>
    </citation>
    <scope>NUCLEOTIDE SEQUENCE</scope>
    <source>
        <strain evidence="1">28 12/20/2015</strain>
    </source>
</reference>
<proteinExistence type="predicted"/>
<sequence length="348" mass="41232">MADILSKPRHVSHTLYKLHDWIEKGMINVSPEFQRAMIVTVLKTPDIKQSHLIDSILKNYYIPPVIFSCKKIDENRWTRICIDGKQRLTSIHRFMKNEIPHLVPSQRAVSKRYFSNQKGAKLISDTERELFECSEIVCIEYYDLTQMQEREIFSRVQLGISLTPAEKLWAISSTMSDFLHRTYETYKVVAQIMDTKRGKLFHVMAQLFFIIENEPEKFNARPKIIEKYLRNTREIPIHLQETIKRVFDTMKLLIEIDSDIFQQNHRLSPIEFVFIAWIIAKNPNTSLAKYQECLLKMKRHVREHHEDTRFNDKVYSTLKKFMDNLDLEESNESSSDIDSPSKKRIKSM</sequence>
<name>A0ACA9NMM1_9GLOM</name>
<dbReference type="EMBL" id="CAJVPW010015814">
    <property type="protein sequence ID" value="CAG8665156.1"/>
    <property type="molecule type" value="Genomic_DNA"/>
</dbReference>
<accession>A0ACA9NMM1</accession>
<gene>
    <name evidence="1" type="ORF">SPELUC_LOCUS9431</name>
</gene>
<dbReference type="Proteomes" id="UP000789366">
    <property type="component" value="Unassembled WGS sequence"/>
</dbReference>
<keyword evidence="2" id="KW-1185">Reference proteome</keyword>
<protein>
    <submittedName>
        <fullName evidence="1">15824_t:CDS:1</fullName>
    </submittedName>
</protein>
<organism evidence="1 2">
    <name type="scientific">Cetraspora pellucida</name>
    <dbReference type="NCBI Taxonomy" id="1433469"/>
    <lineage>
        <taxon>Eukaryota</taxon>
        <taxon>Fungi</taxon>
        <taxon>Fungi incertae sedis</taxon>
        <taxon>Mucoromycota</taxon>
        <taxon>Glomeromycotina</taxon>
        <taxon>Glomeromycetes</taxon>
        <taxon>Diversisporales</taxon>
        <taxon>Gigasporaceae</taxon>
        <taxon>Cetraspora</taxon>
    </lineage>
</organism>
<comment type="caution">
    <text evidence="1">The sequence shown here is derived from an EMBL/GenBank/DDBJ whole genome shotgun (WGS) entry which is preliminary data.</text>
</comment>
<evidence type="ECO:0000313" key="1">
    <source>
        <dbReference type="EMBL" id="CAG8665156.1"/>
    </source>
</evidence>